<dbReference type="OrthoDB" id="3608473at2"/>
<dbReference type="EMBL" id="ANMG01000047">
    <property type="protein sequence ID" value="EMD25374.1"/>
    <property type="molecule type" value="Genomic_DNA"/>
</dbReference>
<keyword evidence="10" id="KW-1185">Reference proteome</keyword>
<feature type="domain" description="HTH luxR-type" evidence="6">
    <location>
        <begin position="109"/>
        <end position="166"/>
    </location>
</feature>
<comment type="caution">
    <text evidence="7">The sequence shown here is derived from an EMBL/GenBank/DDBJ whole genome shotgun (WGS) entry which is preliminary data.</text>
</comment>
<reference evidence="8 10" key="2">
    <citation type="submission" date="2017-02" db="EMBL/GenBank/DDBJ databases">
        <title>Amycolatopsis azurea DSM 43854 draft genome.</title>
        <authorList>
            <person name="Mayilraj S."/>
        </authorList>
    </citation>
    <scope>NUCLEOTIDE SEQUENCE [LARGE SCALE GENOMIC DNA]</scope>
    <source>
        <strain evidence="8 10">DSM 43854</strain>
    </source>
</reference>
<organism evidence="7 9">
    <name type="scientific">Amycolatopsis azurea DSM 43854</name>
    <dbReference type="NCBI Taxonomy" id="1238180"/>
    <lineage>
        <taxon>Bacteria</taxon>
        <taxon>Bacillati</taxon>
        <taxon>Actinomycetota</taxon>
        <taxon>Actinomycetes</taxon>
        <taxon>Pseudonocardiales</taxon>
        <taxon>Pseudonocardiaceae</taxon>
        <taxon>Amycolatopsis</taxon>
    </lineage>
</organism>
<proteinExistence type="inferred from homology"/>
<dbReference type="GO" id="GO:0003677">
    <property type="term" value="F:DNA binding"/>
    <property type="evidence" value="ECO:0007669"/>
    <property type="project" value="UniProtKB-KW"/>
</dbReference>
<dbReference type="EMBL" id="MUXN01000045">
    <property type="protein sequence ID" value="OOC00550.1"/>
    <property type="molecule type" value="Genomic_DNA"/>
</dbReference>
<dbReference type="PANTHER" id="PTHR43133:SF8">
    <property type="entry name" value="RNA POLYMERASE SIGMA FACTOR HI_1459-RELATED"/>
    <property type="match status" value="1"/>
</dbReference>
<dbReference type="InterPro" id="IPR000792">
    <property type="entry name" value="Tscrpt_reg_LuxR_C"/>
</dbReference>
<protein>
    <submittedName>
        <fullName evidence="7">Putative regulatory protein</fullName>
    </submittedName>
</protein>
<evidence type="ECO:0000256" key="3">
    <source>
        <dbReference type="ARBA" id="ARBA00023082"/>
    </source>
</evidence>
<keyword evidence="5" id="KW-0804">Transcription</keyword>
<dbReference type="InterPro" id="IPR036388">
    <property type="entry name" value="WH-like_DNA-bd_sf"/>
</dbReference>
<gene>
    <name evidence="8" type="ORF">B0293_42380</name>
    <name evidence="7" type="ORF">C791_4814</name>
</gene>
<dbReference type="Proteomes" id="UP000014137">
    <property type="component" value="Unassembled WGS sequence"/>
</dbReference>
<sequence>MNEYSDFDEFFKHDFAPLVGFLCKAGFDLETAKDAAADSMVHALERWSTIDHPRAWVRKAAHRIARAQVQRTEEGVRRAVKGDWSQSLDRETERLISLLDETAWVADLVNQLPERQRDVIVWALDGFSPAQIADHLGLPGTTVRSNLRHARKRLEHLYRKQRPAHGLTEGGGDSD</sequence>
<dbReference type="GO" id="GO:0016987">
    <property type="term" value="F:sigma factor activity"/>
    <property type="evidence" value="ECO:0007669"/>
    <property type="project" value="UniProtKB-KW"/>
</dbReference>
<accession>M2NSN6</accession>
<keyword evidence="2" id="KW-0805">Transcription regulation</keyword>
<dbReference type="InterPro" id="IPR039425">
    <property type="entry name" value="RNA_pol_sigma-70-like"/>
</dbReference>
<name>M2NSN6_9PSEU</name>
<reference evidence="7 9" key="1">
    <citation type="submission" date="2012-10" db="EMBL/GenBank/DDBJ databases">
        <title>Genome assembly of Amycolatopsis azurea DSM 43854.</title>
        <authorList>
            <person name="Khatri I."/>
            <person name="Kaur I."/>
            <person name="Subramanian S."/>
            <person name="Mayilraj S."/>
        </authorList>
    </citation>
    <scope>NUCLEOTIDE SEQUENCE [LARGE SCALE GENOMIC DNA]</scope>
    <source>
        <strain evidence="7 9">DSM 43854</strain>
    </source>
</reference>
<dbReference type="Proteomes" id="UP000188551">
    <property type="component" value="Unassembled WGS sequence"/>
</dbReference>
<dbReference type="PANTHER" id="PTHR43133">
    <property type="entry name" value="RNA POLYMERASE ECF-TYPE SIGMA FACTO"/>
    <property type="match status" value="1"/>
</dbReference>
<evidence type="ECO:0000313" key="7">
    <source>
        <dbReference type="EMBL" id="EMD25374.1"/>
    </source>
</evidence>
<dbReference type="PATRIC" id="fig|1238180.3.peg.4857"/>
<keyword evidence="3" id="KW-0731">Sigma factor</keyword>
<keyword evidence="4" id="KW-0238">DNA-binding</keyword>
<dbReference type="AlphaFoldDB" id="M2NSN6"/>
<dbReference type="CDD" id="cd06171">
    <property type="entry name" value="Sigma70_r4"/>
    <property type="match status" value="1"/>
</dbReference>
<evidence type="ECO:0000313" key="10">
    <source>
        <dbReference type="Proteomes" id="UP000188551"/>
    </source>
</evidence>
<dbReference type="InterPro" id="IPR013249">
    <property type="entry name" value="RNA_pol_sigma70_r4_t2"/>
</dbReference>
<dbReference type="RefSeq" id="WP_005160614.1">
    <property type="nucleotide sequence ID" value="NZ_ANMG01000047.1"/>
</dbReference>
<comment type="similarity">
    <text evidence="1">Belongs to the sigma-70 factor family. ECF subfamily.</text>
</comment>
<evidence type="ECO:0000256" key="1">
    <source>
        <dbReference type="ARBA" id="ARBA00010641"/>
    </source>
</evidence>
<dbReference type="SMART" id="SM00421">
    <property type="entry name" value="HTH_LUXR"/>
    <property type="match status" value="1"/>
</dbReference>
<dbReference type="InterPro" id="IPR013324">
    <property type="entry name" value="RNA_pol_sigma_r3/r4-like"/>
</dbReference>
<dbReference type="GO" id="GO:0006352">
    <property type="term" value="P:DNA-templated transcription initiation"/>
    <property type="evidence" value="ECO:0007669"/>
    <property type="project" value="InterPro"/>
</dbReference>
<evidence type="ECO:0000256" key="4">
    <source>
        <dbReference type="ARBA" id="ARBA00023125"/>
    </source>
</evidence>
<evidence type="ECO:0000256" key="5">
    <source>
        <dbReference type="ARBA" id="ARBA00023163"/>
    </source>
</evidence>
<dbReference type="InterPro" id="IPR013325">
    <property type="entry name" value="RNA_pol_sigma_r2"/>
</dbReference>
<evidence type="ECO:0000313" key="9">
    <source>
        <dbReference type="Proteomes" id="UP000014137"/>
    </source>
</evidence>
<dbReference type="SUPFAM" id="SSF88659">
    <property type="entry name" value="Sigma3 and sigma4 domains of RNA polymerase sigma factors"/>
    <property type="match status" value="1"/>
</dbReference>
<evidence type="ECO:0000313" key="8">
    <source>
        <dbReference type="EMBL" id="OOC00550.1"/>
    </source>
</evidence>
<evidence type="ECO:0000256" key="2">
    <source>
        <dbReference type="ARBA" id="ARBA00023015"/>
    </source>
</evidence>
<evidence type="ECO:0000259" key="6">
    <source>
        <dbReference type="SMART" id="SM00421"/>
    </source>
</evidence>
<dbReference type="Gene3D" id="1.10.10.10">
    <property type="entry name" value="Winged helix-like DNA-binding domain superfamily/Winged helix DNA-binding domain"/>
    <property type="match status" value="1"/>
</dbReference>
<dbReference type="Pfam" id="PF08281">
    <property type="entry name" value="Sigma70_r4_2"/>
    <property type="match status" value="1"/>
</dbReference>
<dbReference type="SUPFAM" id="SSF88946">
    <property type="entry name" value="Sigma2 domain of RNA polymerase sigma factors"/>
    <property type="match status" value="1"/>
</dbReference>